<feature type="domain" description="Carbohydrate kinase FGGY C-terminal" evidence="5">
    <location>
        <begin position="272"/>
        <end position="464"/>
    </location>
</feature>
<dbReference type="InterPro" id="IPR018485">
    <property type="entry name" value="FGGY_C"/>
</dbReference>
<dbReference type="InterPro" id="IPR043129">
    <property type="entry name" value="ATPase_NBD"/>
</dbReference>
<evidence type="ECO:0000259" key="4">
    <source>
        <dbReference type="Pfam" id="PF00370"/>
    </source>
</evidence>
<dbReference type="InterPro" id="IPR018484">
    <property type="entry name" value="FGGY_N"/>
</dbReference>
<evidence type="ECO:0000259" key="5">
    <source>
        <dbReference type="Pfam" id="PF02782"/>
    </source>
</evidence>
<evidence type="ECO:0000256" key="2">
    <source>
        <dbReference type="ARBA" id="ARBA00022679"/>
    </source>
</evidence>
<dbReference type="SUPFAM" id="SSF53067">
    <property type="entry name" value="Actin-like ATPase domain"/>
    <property type="match status" value="2"/>
</dbReference>
<dbReference type="InterPro" id="IPR050406">
    <property type="entry name" value="FGGY_Carb_Kinase"/>
</dbReference>
<gene>
    <name evidence="6" type="ORF">SAMN05421730_102020</name>
</gene>
<organism evidence="6 7">
    <name type="scientific">Anaerobium acetethylicum</name>
    <dbReference type="NCBI Taxonomy" id="1619234"/>
    <lineage>
        <taxon>Bacteria</taxon>
        <taxon>Bacillati</taxon>
        <taxon>Bacillota</taxon>
        <taxon>Clostridia</taxon>
        <taxon>Lachnospirales</taxon>
        <taxon>Lachnospiraceae</taxon>
        <taxon>Anaerobium</taxon>
    </lineage>
</organism>
<dbReference type="PANTHER" id="PTHR43095">
    <property type="entry name" value="SUGAR KINASE"/>
    <property type="match status" value="1"/>
</dbReference>
<dbReference type="CDD" id="cd07779">
    <property type="entry name" value="ASKHA_NBD_FGGY_YgcE-like"/>
    <property type="match status" value="1"/>
</dbReference>
<dbReference type="InterPro" id="IPR000577">
    <property type="entry name" value="Carb_kinase_FGGY"/>
</dbReference>
<dbReference type="Gene3D" id="3.30.420.40">
    <property type="match status" value="2"/>
</dbReference>
<sequence>MNNKKAKYALGIDAGTTGCRTLIFDLKGNTVGEAYEANPLKFPKPGWLELNPQYIIENCYASTKRAIKESGVDPEEIGSVSFTFMRSSFVLRKHDGSFVRDIVMWQDLRCQEMFPWMKDQIAKNGMTEDEFYELSGFPLCATTWPSAKIYWVKKNEPELYEAADVIHSIHALVMNAYGADGFIDDKEDIGWWGIINGTTFEYEKKLADMFEVDIDKYAKNERSGKVVGEVTKEVAKKTGLAIGTPLVVGCGDHQCAAIGLGNNHEGMVSLAMGTCGLLVAHSHVPPRDPNSSCQVLGTPMDGEWEIEAHSNAAASSFRWLRDAIMQTEMEVQKQTGIDVYDLMTAQAAKAKPGCDGLIYLPWNAGANCPHYDPSARGAFIGFTFAHGKPEIIRSVMEGVLYDIKDMYFNLLQAGLPEFKVMRLTGGAARSDLWCQMTADVLGIAVETVESEEATALGAAMIGATGAGIFDSLQDAIDNMVHVKKRFEPNPENVEIYKKLYEIFTDSYNALKTDVFPKISKYQGY</sequence>
<dbReference type="PANTHER" id="PTHR43095:SF5">
    <property type="entry name" value="XYLULOSE KINASE"/>
    <property type="match status" value="1"/>
</dbReference>
<feature type="domain" description="Carbohydrate kinase FGGY N-terminal" evidence="4">
    <location>
        <begin position="8"/>
        <end position="259"/>
    </location>
</feature>
<proteinExistence type="inferred from homology"/>
<evidence type="ECO:0000313" key="6">
    <source>
        <dbReference type="EMBL" id="SCP98404.1"/>
    </source>
</evidence>
<evidence type="ECO:0000256" key="1">
    <source>
        <dbReference type="ARBA" id="ARBA00009156"/>
    </source>
</evidence>
<dbReference type="RefSeq" id="WP_091235386.1">
    <property type="nucleotide sequence ID" value="NZ_FMKA01000020.1"/>
</dbReference>
<dbReference type="GO" id="GO:0005975">
    <property type="term" value="P:carbohydrate metabolic process"/>
    <property type="evidence" value="ECO:0007669"/>
    <property type="project" value="InterPro"/>
</dbReference>
<evidence type="ECO:0000313" key="7">
    <source>
        <dbReference type="Proteomes" id="UP000199315"/>
    </source>
</evidence>
<dbReference type="Proteomes" id="UP000199315">
    <property type="component" value="Unassembled WGS sequence"/>
</dbReference>
<keyword evidence="2" id="KW-0808">Transferase</keyword>
<protein>
    <submittedName>
        <fullName evidence="6">Xylulokinase</fullName>
    </submittedName>
</protein>
<keyword evidence="7" id="KW-1185">Reference proteome</keyword>
<dbReference type="EMBL" id="FMKA01000020">
    <property type="protein sequence ID" value="SCP98404.1"/>
    <property type="molecule type" value="Genomic_DNA"/>
</dbReference>
<dbReference type="OrthoDB" id="9805576at2"/>
<reference evidence="6 7" key="1">
    <citation type="submission" date="2016-09" db="EMBL/GenBank/DDBJ databases">
        <authorList>
            <person name="Capua I."/>
            <person name="De Benedictis P."/>
            <person name="Joannis T."/>
            <person name="Lombin L.H."/>
            <person name="Cattoli G."/>
        </authorList>
    </citation>
    <scope>NUCLEOTIDE SEQUENCE [LARGE SCALE GENOMIC DNA]</scope>
    <source>
        <strain evidence="6 7">GluBS11</strain>
    </source>
</reference>
<dbReference type="AlphaFoldDB" id="A0A1D3TW43"/>
<dbReference type="PIRSF" id="PIRSF000538">
    <property type="entry name" value="GlpK"/>
    <property type="match status" value="1"/>
</dbReference>
<dbReference type="GO" id="GO:0016301">
    <property type="term" value="F:kinase activity"/>
    <property type="evidence" value="ECO:0007669"/>
    <property type="project" value="UniProtKB-KW"/>
</dbReference>
<name>A0A1D3TW43_9FIRM</name>
<dbReference type="Pfam" id="PF02782">
    <property type="entry name" value="FGGY_C"/>
    <property type="match status" value="1"/>
</dbReference>
<keyword evidence="3 6" id="KW-0418">Kinase</keyword>
<comment type="similarity">
    <text evidence="1">Belongs to the FGGY kinase family.</text>
</comment>
<dbReference type="STRING" id="1619234.SAMN05421730_102020"/>
<evidence type="ECO:0000256" key="3">
    <source>
        <dbReference type="ARBA" id="ARBA00022777"/>
    </source>
</evidence>
<accession>A0A1D3TW43</accession>
<dbReference type="Pfam" id="PF00370">
    <property type="entry name" value="FGGY_N"/>
    <property type="match status" value="1"/>
</dbReference>